<comment type="subcellular location">
    <subcellularLocation>
        <location evidence="5">Cytoplasm</location>
    </subcellularLocation>
</comment>
<evidence type="ECO:0000256" key="9">
    <source>
        <dbReference type="ARBA" id="ARBA00022490"/>
    </source>
</evidence>
<feature type="binding site" evidence="15">
    <location>
        <position position="154"/>
    </location>
    <ligand>
        <name>a divalent metal cation</name>
        <dbReference type="ChEBI" id="CHEBI:60240"/>
    </ligand>
</feature>
<evidence type="ECO:0000313" key="17">
    <source>
        <dbReference type="EMBL" id="CAG01328.1"/>
    </source>
</evidence>
<evidence type="ECO:0000256" key="7">
    <source>
        <dbReference type="ARBA" id="ARBA00013227"/>
    </source>
</evidence>
<comment type="similarity">
    <text evidence="6">Belongs to the SMP-30/CGR1 family.</text>
</comment>
<evidence type="ECO:0000256" key="2">
    <source>
        <dbReference type="ARBA" id="ARBA00001913"/>
    </source>
</evidence>
<feature type="active site" description="Proton donor/acceptor" evidence="14">
    <location>
        <position position="204"/>
    </location>
</feature>
<proteinExistence type="inferred from homology"/>
<gene>
    <name evidence="17" type="ORF">GSTENG00020069001</name>
</gene>
<evidence type="ECO:0000313" key="19">
    <source>
        <dbReference type="Proteomes" id="UP000007303"/>
    </source>
</evidence>
<evidence type="ECO:0000256" key="13">
    <source>
        <dbReference type="ARBA" id="ARBA00032464"/>
    </source>
</evidence>
<organism evidence="17">
    <name type="scientific">Tetraodon nigroviridis</name>
    <name type="common">Spotted green pufferfish</name>
    <name type="synonym">Chelonodon nigroviridis</name>
    <dbReference type="NCBI Taxonomy" id="99883"/>
    <lineage>
        <taxon>Eukaryota</taxon>
        <taxon>Metazoa</taxon>
        <taxon>Chordata</taxon>
        <taxon>Craniata</taxon>
        <taxon>Vertebrata</taxon>
        <taxon>Euteleostomi</taxon>
        <taxon>Actinopterygii</taxon>
        <taxon>Neopterygii</taxon>
        <taxon>Teleostei</taxon>
        <taxon>Neoteleostei</taxon>
        <taxon>Acanthomorphata</taxon>
        <taxon>Eupercaria</taxon>
        <taxon>Tetraodontiformes</taxon>
        <taxon>Tetradontoidea</taxon>
        <taxon>Tetraodontidae</taxon>
        <taxon>Tetraodon</taxon>
    </lineage>
</organism>
<keyword evidence="9" id="KW-0963">Cytoplasm</keyword>
<evidence type="ECO:0000259" key="16">
    <source>
        <dbReference type="Pfam" id="PF08450"/>
    </source>
</evidence>
<dbReference type="InterPro" id="IPR008367">
    <property type="entry name" value="Regucalcin"/>
</dbReference>
<dbReference type="PRINTS" id="PR01791">
    <property type="entry name" value="REGUCALCIN"/>
</dbReference>
<evidence type="ECO:0000256" key="6">
    <source>
        <dbReference type="ARBA" id="ARBA00008853"/>
    </source>
</evidence>
<dbReference type="Ensembl" id="ENSTNIT00000013714.1">
    <property type="protein sequence ID" value="ENSTNIP00000013520.1"/>
    <property type="gene ID" value="ENSTNIG00000010607.1"/>
</dbReference>
<dbReference type="EMBL" id="CAAE01014639">
    <property type="protein sequence ID" value="CAG01328.1"/>
    <property type="molecule type" value="Genomic_DNA"/>
</dbReference>
<keyword evidence="12" id="KW-0106">Calcium</keyword>
<dbReference type="AlphaFoldDB" id="Q4SDF4"/>
<dbReference type="GeneTree" id="ENSGT00390000014995"/>
<evidence type="ECO:0000256" key="14">
    <source>
        <dbReference type="PIRSR" id="PIRSR605511-1"/>
    </source>
</evidence>
<dbReference type="GO" id="GO:0019853">
    <property type="term" value="P:L-ascorbic acid biosynthetic process"/>
    <property type="evidence" value="ECO:0007669"/>
    <property type="project" value="TreeGrafter"/>
</dbReference>
<dbReference type="InterPro" id="IPR005511">
    <property type="entry name" value="SMP-30"/>
</dbReference>
<evidence type="ECO:0000313" key="18">
    <source>
        <dbReference type="Ensembl" id="ENSTNIP00000013520.1"/>
    </source>
</evidence>
<dbReference type="KEGG" id="tng:GSTEN00020069G001"/>
<dbReference type="PRINTS" id="PR01790">
    <property type="entry name" value="SMP30FAMILY"/>
</dbReference>
<dbReference type="PANTHER" id="PTHR10907:SF47">
    <property type="entry name" value="REGUCALCIN"/>
    <property type="match status" value="1"/>
</dbReference>
<comment type="cofactor">
    <cofactor evidence="2">
        <name>Ca(2+)</name>
        <dbReference type="ChEBI" id="CHEBI:29108"/>
    </cofactor>
</comment>
<dbReference type="STRING" id="99883.ENSTNIP00000013520"/>
<evidence type="ECO:0000256" key="12">
    <source>
        <dbReference type="ARBA" id="ARBA00022837"/>
    </source>
</evidence>
<comment type="cofactor">
    <cofactor evidence="3">
        <name>Mn(2+)</name>
        <dbReference type="ChEBI" id="CHEBI:29035"/>
    </cofactor>
</comment>
<evidence type="ECO:0000256" key="3">
    <source>
        <dbReference type="ARBA" id="ARBA00001936"/>
    </source>
</evidence>
<accession>Q4SDF4</accession>
<dbReference type="GO" id="GO:0004341">
    <property type="term" value="F:gluconolactonase activity"/>
    <property type="evidence" value="ECO:0007669"/>
    <property type="project" value="UniProtKB-EC"/>
</dbReference>
<sequence>MASVEVHCVVKANALVGEGPVWEDLDRSLLFVDICGQKIHRWDPNTDQVQSMDTGDQVGFAVPRSSGGYVAGVRRNIVAVDWSSQTMTPLVEVDEDKPNNRLNDGKVDPFGRLLTGTMGLEVRPAEVERHQGSLYSVAPDLTVTKHLDQVDISNGMDWSSDHRTFFYIDSLARSIDAFDYEPTSGLVGNRRVVYHMEGGEGLPDGMAVDVKGRLWVACYNGGRVINIDPAVGVRLQTVFLPVKKTTSCCFGGPDYGDLYVTSASLGLNQSERREQPLAGNVFRVTGLEVKGRPAHSFSG</sequence>
<comment type="catalytic activity">
    <reaction evidence="1">
        <text>D-glucono-1,5-lactone + H2O = D-gluconate + H(+)</text>
        <dbReference type="Rhea" id="RHEA:10440"/>
        <dbReference type="ChEBI" id="CHEBI:15377"/>
        <dbReference type="ChEBI" id="CHEBI:15378"/>
        <dbReference type="ChEBI" id="CHEBI:16217"/>
        <dbReference type="ChEBI" id="CHEBI:18391"/>
        <dbReference type="EC" id="3.1.1.17"/>
    </reaction>
</comment>
<evidence type="ECO:0000256" key="5">
    <source>
        <dbReference type="ARBA" id="ARBA00004496"/>
    </source>
</evidence>
<reference evidence="18" key="3">
    <citation type="submission" date="2025-05" db="UniProtKB">
        <authorList>
            <consortium name="Ensembl"/>
        </authorList>
    </citation>
    <scope>IDENTIFICATION</scope>
</reference>
<dbReference type="HOGENOM" id="CLU_036110_3_2_1"/>
<dbReference type="GO" id="GO:0030234">
    <property type="term" value="F:enzyme regulator activity"/>
    <property type="evidence" value="ECO:0007669"/>
    <property type="project" value="InterPro"/>
</dbReference>
<evidence type="ECO:0000256" key="4">
    <source>
        <dbReference type="ARBA" id="ARBA00001946"/>
    </source>
</evidence>
<feature type="binding site" evidence="15">
    <location>
        <position position="103"/>
    </location>
    <ligand>
        <name>substrate</name>
    </ligand>
</feature>
<dbReference type="GO" id="GO:0005509">
    <property type="term" value="F:calcium ion binding"/>
    <property type="evidence" value="ECO:0007669"/>
    <property type="project" value="InterPro"/>
</dbReference>
<evidence type="ECO:0000256" key="8">
    <source>
        <dbReference type="ARBA" id="ARBA00016808"/>
    </source>
</evidence>
<name>Q4SDF4_TETNG</name>
<dbReference type="Pfam" id="PF08450">
    <property type="entry name" value="SGL"/>
    <property type="match status" value="1"/>
</dbReference>
<keyword evidence="15" id="KW-0862">Zinc</keyword>
<dbReference type="InterPro" id="IPR011042">
    <property type="entry name" value="6-blade_b-propeller_TolB-like"/>
</dbReference>
<dbReference type="SUPFAM" id="SSF63829">
    <property type="entry name" value="Calcium-dependent phosphotriesterase"/>
    <property type="match status" value="1"/>
</dbReference>
<dbReference type="GO" id="GO:0005737">
    <property type="term" value="C:cytoplasm"/>
    <property type="evidence" value="ECO:0007669"/>
    <property type="project" value="UniProtKB-SubCell"/>
</dbReference>
<comment type="cofactor">
    <cofactor evidence="4">
        <name>Mg(2+)</name>
        <dbReference type="ChEBI" id="CHEBI:18420"/>
    </cofactor>
</comment>
<dbReference type="EC" id="3.1.1.17" evidence="7"/>
<dbReference type="Proteomes" id="UP000007303">
    <property type="component" value="Unassembled WGS sequence"/>
</dbReference>
<keyword evidence="19" id="KW-1185">Reference proteome</keyword>
<feature type="domain" description="SMP-30/Gluconolactonase/LRE-like region" evidence="16">
    <location>
        <begin position="16"/>
        <end position="264"/>
    </location>
</feature>
<evidence type="ECO:0000256" key="15">
    <source>
        <dbReference type="PIRSR" id="PIRSR605511-2"/>
    </source>
</evidence>
<evidence type="ECO:0000256" key="10">
    <source>
        <dbReference type="ARBA" id="ARBA00022723"/>
    </source>
</evidence>
<comment type="cofactor">
    <cofactor evidence="15">
        <name>Zn(2+)</name>
        <dbReference type="ChEBI" id="CHEBI:29105"/>
    </cofactor>
    <text evidence="15">Binds 1 divalent metal cation per subunit.</text>
</comment>
<reference evidence="17" key="2">
    <citation type="submission" date="2004-02" db="EMBL/GenBank/DDBJ databases">
        <authorList>
            <consortium name="Genoscope"/>
            <consortium name="Whitehead Institute Centre for Genome Research"/>
        </authorList>
    </citation>
    <scope>NUCLEOTIDE SEQUENCE</scope>
</reference>
<reference evidence="17 19" key="1">
    <citation type="journal article" date="2004" name="Nature">
        <title>Genome duplication in the teleost fish Tetraodon nigroviridis reveals the early vertebrate proto-karyotype.</title>
        <authorList>
            <person name="Jaillon O."/>
            <person name="Aury J.-M."/>
            <person name="Brunet F."/>
            <person name="Petit J.-L."/>
            <person name="Stange-Thomann N."/>
            <person name="Mauceli E."/>
            <person name="Bouneau L."/>
            <person name="Fischer C."/>
            <person name="Ozouf-Costaz C."/>
            <person name="Bernot A."/>
            <person name="Nicaud S."/>
            <person name="Jaffe D."/>
            <person name="Fisher S."/>
            <person name="Lutfalla G."/>
            <person name="Dossat C."/>
            <person name="Segurens B."/>
            <person name="Dasilva C."/>
            <person name="Salanoubat M."/>
            <person name="Levy M."/>
            <person name="Boudet N."/>
            <person name="Castellano S."/>
            <person name="Anthouard V."/>
            <person name="Jubin C."/>
            <person name="Castelli V."/>
            <person name="Katinka M."/>
            <person name="Vacherie B."/>
            <person name="Biemont C."/>
            <person name="Skalli Z."/>
            <person name="Cattolico L."/>
            <person name="Poulain J."/>
            <person name="De Berardinis V."/>
            <person name="Cruaud C."/>
            <person name="Duprat S."/>
            <person name="Brottier P."/>
            <person name="Coutanceau J.-P."/>
            <person name="Gouzy J."/>
            <person name="Parra G."/>
            <person name="Lardier G."/>
            <person name="Chapple C."/>
            <person name="McKernan K.J."/>
            <person name="McEwan P."/>
            <person name="Bosak S."/>
            <person name="Kellis M."/>
            <person name="Volff J.-N."/>
            <person name="Guigo R."/>
            <person name="Zody M.C."/>
            <person name="Mesirov J."/>
            <person name="Lindblad-Toh K."/>
            <person name="Birren B."/>
            <person name="Nusbaum C."/>
            <person name="Kahn D."/>
            <person name="Robinson-Rechavi M."/>
            <person name="Laudet V."/>
            <person name="Schachter V."/>
            <person name="Quetier F."/>
            <person name="Saurin W."/>
            <person name="Scarpelli C."/>
            <person name="Wincker P."/>
            <person name="Lander E.S."/>
            <person name="Weissenbach J."/>
            <person name="Roest Crollius H."/>
        </authorList>
    </citation>
    <scope>NUCLEOTIDE SEQUENCE [LARGE SCALE GENOMIC DNA]</scope>
</reference>
<evidence type="ECO:0000256" key="11">
    <source>
        <dbReference type="ARBA" id="ARBA00022801"/>
    </source>
</evidence>
<dbReference type="OrthoDB" id="423498at2759"/>
<dbReference type="OMA" id="WAGTMRY"/>
<feature type="binding site" evidence="15">
    <location>
        <position position="101"/>
    </location>
    <ligand>
        <name>substrate</name>
    </ligand>
</feature>
<dbReference type="Gene3D" id="2.120.10.30">
    <property type="entry name" value="TolB, C-terminal domain"/>
    <property type="match status" value="1"/>
</dbReference>
<feature type="binding site" evidence="15">
    <location>
        <position position="204"/>
    </location>
    <ligand>
        <name>a divalent metal cation</name>
        <dbReference type="ChEBI" id="CHEBI:60240"/>
    </ligand>
</feature>
<keyword evidence="11" id="KW-0378">Hydrolase</keyword>
<dbReference type="InterPro" id="IPR013658">
    <property type="entry name" value="SGL"/>
</dbReference>
<feature type="binding site" evidence="15">
    <location>
        <position position="121"/>
    </location>
    <ligand>
        <name>substrate</name>
    </ligand>
</feature>
<feature type="binding site" evidence="15">
    <location>
        <position position="18"/>
    </location>
    <ligand>
        <name>a divalent metal cation</name>
        <dbReference type="ChEBI" id="CHEBI:60240"/>
    </ligand>
</feature>
<dbReference type="FunFam" id="2.120.10.30:FF:000027">
    <property type="entry name" value="Regucalcin homologue"/>
    <property type="match status" value="1"/>
</dbReference>
<evidence type="ECO:0000256" key="1">
    <source>
        <dbReference type="ARBA" id="ARBA00001589"/>
    </source>
</evidence>
<keyword evidence="10 15" id="KW-0479">Metal-binding</keyword>
<protein>
    <recommendedName>
        <fullName evidence="8">Regucalcin</fullName>
        <ecNumber evidence="7">3.1.1.17</ecNumber>
    </recommendedName>
    <alternativeName>
        <fullName evidence="13">Gluconolactonase</fullName>
    </alternativeName>
</protein>
<dbReference type="PANTHER" id="PTHR10907">
    <property type="entry name" value="REGUCALCIN"/>
    <property type="match status" value="1"/>
</dbReference>